<dbReference type="PANTHER" id="PTHR43806">
    <property type="entry name" value="PEPTIDASE S8"/>
    <property type="match status" value="1"/>
</dbReference>
<dbReference type="CDD" id="cd04077">
    <property type="entry name" value="Peptidases_S8_PCSK9_ProteinaseK_like"/>
    <property type="match status" value="1"/>
</dbReference>
<feature type="domain" description="Peptidase S8/S53" evidence="8">
    <location>
        <begin position="319"/>
        <end position="568"/>
    </location>
</feature>
<gene>
    <name evidence="10" type="primary">PRB1</name>
    <name evidence="10" type="ORF">SCY_1438</name>
</gene>
<dbReference type="InterPro" id="IPR034193">
    <property type="entry name" value="PCSK9_ProteinaseK-like"/>
</dbReference>
<feature type="compositionally biased region" description="Basic and acidic residues" evidence="7">
    <location>
        <begin position="35"/>
        <end position="50"/>
    </location>
</feature>
<dbReference type="InterPro" id="IPR023828">
    <property type="entry name" value="Peptidase_S8_Ser-AS"/>
</dbReference>
<dbReference type="GO" id="GO:0006508">
    <property type="term" value="P:proteolysis"/>
    <property type="evidence" value="ECO:0007669"/>
    <property type="project" value="UniProtKB-KW"/>
</dbReference>
<feature type="active site" description="Charge relay system" evidence="5">
    <location>
        <position position="522"/>
    </location>
</feature>
<feature type="active site" description="Charge relay system" evidence="5">
    <location>
        <position position="328"/>
    </location>
</feature>
<sequence length="638" mass="69975">MKLENTLFTLGALGSISAALVIPNLENAADHHELINKEDHHERPRKVEFTKDDDEEPSDSEDKEHGKFHKKGRKGQDKESPEFNGKRARGSHGSAHEGGKGMKPKHESSNDDDNDDNDDKKKKPHHKGGCHENKVEEKKVKGKKVKGKKHHEKTLEKGRHHNRLAPLVSTAQFNPDAISKIIPNRYIIVFKRGAPQEEIDFHKENVQQAQLQSVENLSAEDAFFISTKDTSLSTSEAGGIQDSFNIDNLFSGYIGYFTQEIVDLIRQNPLVDFVERDSIVEATEFDTQNSAPWGLARISHRERLNLGSFNKYLYDDDAGRGVTSYVIDTGVNINHKDFEKRAIWGKTIPLNDEDLDGNGHGTHCAGTIASKHYGVAKNANVVAVKVLRSNGSGTMSDVVKGVEYAAKAHQKEAQEKKKGFKGSTANMSLGGGKSPALDLAVNAAVEAGIHFAVAAGNENQDACNTSPASADKAITVGASTLSDDRAYFSNWGKCVDVFAPGLNILSTYIGSDDATATLSGTSMASPHVAGLLTYFLSLQPGSDSEFFELGQDSLTPQQLKKKLIHYSTKDILFDIPEDTPNVLIYNGGGQDLSAFWNDTKKSHSSGFKQELNMDEFIGSKTDLIFDQVRDILDKLNII</sequence>
<evidence type="ECO:0000256" key="7">
    <source>
        <dbReference type="SAM" id="MobiDB-lite"/>
    </source>
</evidence>
<dbReference type="Pfam" id="PF05922">
    <property type="entry name" value="Inhibitor_I9"/>
    <property type="match status" value="1"/>
</dbReference>
<dbReference type="GO" id="GO:0030435">
    <property type="term" value="P:sporulation resulting in formation of a cellular spore"/>
    <property type="evidence" value="ECO:0007669"/>
    <property type="project" value="UniProtKB-ARBA"/>
</dbReference>
<evidence type="ECO:0000313" key="11">
    <source>
        <dbReference type="Proteomes" id="UP000007060"/>
    </source>
</evidence>
<name>A6ZQP1_YEAS7</name>
<feature type="compositionally biased region" description="Basic residues" evidence="7">
    <location>
        <begin position="140"/>
        <end position="156"/>
    </location>
</feature>
<dbReference type="OrthoDB" id="206201at2759"/>
<evidence type="ECO:0000256" key="1">
    <source>
        <dbReference type="ARBA" id="ARBA00011073"/>
    </source>
</evidence>
<dbReference type="InterPro" id="IPR022398">
    <property type="entry name" value="Peptidase_S8_His-AS"/>
</dbReference>
<dbReference type="Proteomes" id="UP000007060">
    <property type="component" value="Unassembled WGS sequence"/>
</dbReference>
<dbReference type="Pfam" id="PF00082">
    <property type="entry name" value="Peptidase_S8"/>
    <property type="match status" value="1"/>
</dbReference>
<dbReference type="PRINTS" id="PR00723">
    <property type="entry name" value="SUBTILISIN"/>
</dbReference>
<feature type="compositionally biased region" description="Basic and acidic residues" evidence="7">
    <location>
        <begin position="74"/>
        <end position="85"/>
    </location>
</feature>
<keyword evidence="3 5" id="KW-0378">Hydrolase</keyword>
<protein>
    <submittedName>
        <fullName evidence="10">Proteinase B</fullName>
    </submittedName>
</protein>
<reference evidence="10 11" key="1">
    <citation type="journal article" date="2007" name="Proc. Natl. Acad. Sci. U.S.A.">
        <title>Genome sequencing and comparative analysis of Saccharomyces cerevisiae strain YJM789.</title>
        <authorList>
            <person name="Wei W."/>
            <person name="McCusker J.H."/>
            <person name="Hyman R.W."/>
            <person name="Jones T."/>
            <person name="Ning Y."/>
            <person name="Cao Z."/>
            <person name="Gu Z."/>
            <person name="Bruno D."/>
            <person name="Miranda M."/>
            <person name="Nguyen M."/>
            <person name="Wilhelmy J."/>
            <person name="Komp C."/>
            <person name="Tamse R."/>
            <person name="Wang X."/>
            <person name="Jia P."/>
            <person name="Luedi P."/>
            <person name="Oefner P.J."/>
            <person name="David L."/>
            <person name="Dietrich F.S."/>
            <person name="Li Y."/>
            <person name="Davis R.W."/>
            <person name="Steinmetz L.M."/>
        </authorList>
    </citation>
    <scope>NUCLEOTIDE SEQUENCE [LARGE SCALE GENOMIC DNA]</scope>
    <source>
        <strain evidence="10 11">YJM789</strain>
    </source>
</reference>
<dbReference type="InterPro" id="IPR000209">
    <property type="entry name" value="Peptidase_S8/S53_dom"/>
</dbReference>
<dbReference type="InterPro" id="IPR010259">
    <property type="entry name" value="S8pro/Inhibitor_I9"/>
</dbReference>
<dbReference type="FunFam" id="3.40.50.200:FF:000007">
    <property type="entry name" value="Subtilisin-like serine protease"/>
    <property type="match status" value="1"/>
</dbReference>
<dbReference type="InterPro" id="IPR037045">
    <property type="entry name" value="S8pro/Inhibitor_I9_sf"/>
</dbReference>
<dbReference type="SUPFAM" id="SSF54897">
    <property type="entry name" value="Protease propeptides/inhibitors"/>
    <property type="match status" value="1"/>
</dbReference>
<dbReference type="GO" id="GO:0004252">
    <property type="term" value="F:serine-type endopeptidase activity"/>
    <property type="evidence" value="ECO:0007669"/>
    <property type="project" value="UniProtKB-UniRule"/>
</dbReference>
<dbReference type="PROSITE" id="PS00136">
    <property type="entry name" value="SUBTILASE_ASP"/>
    <property type="match status" value="1"/>
</dbReference>
<dbReference type="InterPro" id="IPR036852">
    <property type="entry name" value="Peptidase_S8/S53_dom_sf"/>
</dbReference>
<feature type="active site" description="Charge relay system" evidence="5">
    <location>
        <position position="360"/>
    </location>
</feature>
<dbReference type="FunFam" id="3.30.70.80:FF:000011">
    <property type="entry name" value="Vacuolar protease B"/>
    <property type="match status" value="1"/>
</dbReference>
<evidence type="ECO:0000256" key="5">
    <source>
        <dbReference type="PROSITE-ProRule" id="PRU01240"/>
    </source>
</evidence>
<dbReference type="PROSITE" id="PS00138">
    <property type="entry name" value="SUBTILASE_SER"/>
    <property type="match status" value="1"/>
</dbReference>
<dbReference type="PROSITE" id="PS00137">
    <property type="entry name" value="SUBTILASE_HIS"/>
    <property type="match status" value="1"/>
</dbReference>
<evidence type="ECO:0000256" key="3">
    <source>
        <dbReference type="ARBA" id="ARBA00022801"/>
    </source>
</evidence>
<feature type="compositionally biased region" description="Basic and acidic residues" evidence="7">
    <location>
        <begin position="94"/>
        <end position="109"/>
    </location>
</feature>
<dbReference type="Gene3D" id="3.30.70.80">
    <property type="entry name" value="Peptidase S8 propeptide/proteinase inhibitor I9"/>
    <property type="match status" value="1"/>
</dbReference>
<evidence type="ECO:0000313" key="10">
    <source>
        <dbReference type="EMBL" id="EDN62911.1"/>
    </source>
</evidence>
<organism evidence="10 11">
    <name type="scientific">Saccharomyces cerevisiae (strain YJM789)</name>
    <name type="common">Baker's yeast</name>
    <dbReference type="NCBI Taxonomy" id="307796"/>
    <lineage>
        <taxon>Eukaryota</taxon>
        <taxon>Fungi</taxon>
        <taxon>Dikarya</taxon>
        <taxon>Ascomycota</taxon>
        <taxon>Saccharomycotina</taxon>
        <taxon>Saccharomycetes</taxon>
        <taxon>Saccharomycetales</taxon>
        <taxon>Saccharomycetaceae</taxon>
        <taxon>Saccharomyces</taxon>
    </lineage>
</organism>
<keyword evidence="2 5" id="KW-0645">Protease</keyword>
<accession>A6ZQP1</accession>
<dbReference type="EMBL" id="AAFW02000048">
    <property type="protein sequence ID" value="EDN62911.1"/>
    <property type="molecule type" value="Genomic_DNA"/>
</dbReference>
<evidence type="ECO:0000256" key="4">
    <source>
        <dbReference type="ARBA" id="ARBA00022825"/>
    </source>
</evidence>
<comment type="similarity">
    <text evidence="1 5 6">Belongs to the peptidase S8 family.</text>
</comment>
<dbReference type="InterPro" id="IPR015500">
    <property type="entry name" value="Peptidase_S8_subtilisin-rel"/>
</dbReference>
<evidence type="ECO:0000259" key="9">
    <source>
        <dbReference type="Pfam" id="PF05922"/>
    </source>
</evidence>
<evidence type="ECO:0000256" key="6">
    <source>
        <dbReference type="RuleBase" id="RU003355"/>
    </source>
</evidence>
<evidence type="ECO:0000256" key="2">
    <source>
        <dbReference type="ARBA" id="ARBA00022670"/>
    </source>
</evidence>
<dbReference type="InterPro" id="IPR023827">
    <property type="entry name" value="Peptidase_S8_Asp-AS"/>
</dbReference>
<dbReference type="SUPFAM" id="SSF52743">
    <property type="entry name" value="Subtilisin-like"/>
    <property type="match status" value="1"/>
</dbReference>
<feature type="domain" description="Inhibitor I9" evidence="9">
    <location>
        <begin position="185"/>
        <end position="282"/>
    </location>
</feature>
<dbReference type="InterPro" id="IPR050131">
    <property type="entry name" value="Peptidase_S8_subtilisin-like"/>
</dbReference>
<dbReference type="AlphaFoldDB" id="A6ZQP1"/>
<dbReference type="Gene3D" id="3.40.50.200">
    <property type="entry name" value="Peptidase S8/S53 domain"/>
    <property type="match status" value="1"/>
</dbReference>
<comment type="caution">
    <text evidence="10">The sequence shown here is derived from an EMBL/GenBank/DDBJ whole genome shotgun (WGS) entry which is preliminary data.</text>
</comment>
<feature type="region of interest" description="Disordered" evidence="7">
    <location>
        <begin position="35"/>
        <end position="156"/>
    </location>
</feature>
<dbReference type="HOGENOM" id="CLU_011263_3_0_1"/>
<keyword evidence="4 5" id="KW-0720">Serine protease</keyword>
<dbReference type="PROSITE" id="PS51892">
    <property type="entry name" value="SUBTILASE"/>
    <property type="match status" value="1"/>
</dbReference>
<feature type="compositionally biased region" description="Basic and acidic residues" evidence="7">
    <location>
        <begin position="129"/>
        <end position="139"/>
    </location>
</feature>
<evidence type="ECO:0000259" key="8">
    <source>
        <dbReference type="Pfam" id="PF00082"/>
    </source>
</evidence>
<proteinExistence type="inferred from homology"/>
<dbReference type="PANTHER" id="PTHR43806:SF11">
    <property type="entry name" value="CEREVISIN-RELATED"/>
    <property type="match status" value="1"/>
</dbReference>
<dbReference type="MEROPS" id="S08.052"/>